<organism evidence="2 3">
    <name type="scientific">Thelonectria olida</name>
    <dbReference type="NCBI Taxonomy" id="1576542"/>
    <lineage>
        <taxon>Eukaryota</taxon>
        <taxon>Fungi</taxon>
        <taxon>Dikarya</taxon>
        <taxon>Ascomycota</taxon>
        <taxon>Pezizomycotina</taxon>
        <taxon>Sordariomycetes</taxon>
        <taxon>Hypocreomycetidae</taxon>
        <taxon>Hypocreales</taxon>
        <taxon>Nectriaceae</taxon>
        <taxon>Thelonectria</taxon>
    </lineage>
</organism>
<keyword evidence="1" id="KW-0732">Signal</keyword>
<accession>A0A9P8VXS1</accession>
<dbReference type="OrthoDB" id="4811013at2759"/>
<feature type="chain" id="PRO_5040175661" description="Lysine-specific metallo-endopeptidase domain-containing protein" evidence="1">
    <location>
        <begin position="18"/>
        <end position="283"/>
    </location>
</feature>
<dbReference type="InterPro" id="IPR024079">
    <property type="entry name" value="MetalloPept_cat_dom_sf"/>
</dbReference>
<dbReference type="Proteomes" id="UP000777438">
    <property type="component" value="Unassembled WGS sequence"/>
</dbReference>
<reference evidence="2 3" key="1">
    <citation type="journal article" date="2021" name="Nat. Commun.">
        <title>Genetic determinants of endophytism in the Arabidopsis root mycobiome.</title>
        <authorList>
            <person name="Mesny F."/>
            <person name="Miyauchi S."/>
            <person name="Thiergart T."/>
            <person name="Pickel B."/>
            <person name="Atanasova L."/>
            <person name="Karlsson M."/>
            <person name="Huettel B."/>
            <person name="Barry K.W."/>
            <person name="Haridas S."/>
            <person name="Chen C."/>
            <person name="Bauer D."/>
            <person name="Andreopoulos W."/>
            <person name="Pangilinan J."/>
            <person name="LaButti K."/>
            <person name="Riley R."/>
            <person name="Lipzen A."/>
            <person name="Clum A."/>
            <person name="Drula E."/>
            <person name="Henrissat B."/>
            <person name="Kohler A."/>
            <person name="Grigoriev I.V."/>
            <person name="Martin F.M."/>
            <person name="Hacquard S."/>
        </authorList>
    </citation>
    <scope>NUCLEOTIDE SEQUENCE [LARGE SCALE GENOMIC DNA]</scope>
    <source>
        <strain evidence="2 3">MPI-CAGE-CH-0241</strain>
    </source>
</reference>
<evidence type="ECO:0000256" key="1">
    <source>
        <dbReference type="SAM" id="SignalP"/>
    </source>
</evidence>
<evidence type="ECO:0000313" key="3">
    <source>
        <dbReference type="Proteomes" id="UP000777438"/>
    </source>
</evidence>
<protein>
    <recommendedName>
        <fullName evidence="4">Lysine-specific metallo-endopeptidase domain-containing protein</fullName>
    </recommendedName>
</protein>
<dbReference type="Gene3D" id="3.40.390.10">
    <property type="entry name" value="Collagenase (Catalytic Domain)"/>
    <property type="match status" value="1"/>
</dbReference>
<sequence length="283" mass="31087">MRMHAILSLVFVTTAFTHLVPQNLSTNRAPAILERAVPANGISSIKVATIDIPGKDKLDSGHCTANQIKQLNITFIPEARKMLENAIKALAYKDVEKSPAYKDWTPLDGLRLPLEATPKTLTPGTLDPTAVTFTCWPQEDIRCGRYGLVAGTKNPSFPENTNKDFKGTLIGLCPRFFNLPQLDGVLKQFDPGNANTLVSSGALTLVHEMQHVLLATGKERWCDDKAYNTAVGRDQVVHGKLEKGLNDTMKLRNTQNMALFALDITANPERGCAPAGKKWCCWC</sequence>
<dbReference type="GO" id="GO:0008237">
    <property type="term" value="F:metallopeptidase activity"/>
    <property type="evidence" value="ECO:0007669"/>
    <property type="project" value="InterPro"/>
</dbReference>
<evidence type="ECO:0008006" key="4">
    <source>
        <dbReference type="Google" id="ProtNLM"/>
    </source>
</evidence>
<dbReference type="EMBL" id="JAGPYM010000021">
    <property type="protein sequence ID" value="KAH6884134.1"/>
    <property type="molecule type" value="Genomic_DNA"/>
</dbReference>
<gene>
    <name evidence="2" type="ORF">B0T10DRAFT_551061</name>
</gene>
<comment type="caution">
    <text evidence="2">The sequence shown here is derived from an EMBL/GenBank/DDBJ whole genome shotgun (WGS) entry which is preliminary data.</text>
</comment>
<evidence type="ECO:0000313" key="2">
    <source>
        <dbReference type="EMBL" id="KAH6884134.1"/>
    </source>
</evidence>
<dbReference type="AlphaFoldDB" id="A0A9P8VXS1"/>
<proteinExistence type="predicted"/>
<feature type="signal peptide" evidence="1">
    <location>
        <begin position="1"/>
        <end position="17"/>
    </location>
</feature>
<keyword evidence="3" id="KW-1185">Reference proteome</keyword>
<name>A0A9P8VXS1_9HYPO</name>